<dbReference type="PRINTS" id="PR00449">
    <property type="entry name" value="RASTRNSFRMNG"/>
</dbReference>
<dbReference type="NCBIfam" id="TIGR00231">
    <property type="entry name" value="small_GTP"/>
    <property type="match status" value="1"/>
</dbReference>
<evidence type="ECO:0000256" key="1">
    <source>
        <dbReference type="ARBA" id="ARBA00022741"/>
    </source>
</evidence>
<proteinExistence type="predicted"/>
<dbReference type="GO" id="GO:0005525">
    <property type="term" value="F:GTP binding"/>
    <property type="evidence" value="ECO:0007669"/>
    <property type="project" value="InterPro"/>
</dbReference>
<dbReference type="InterPro" id="IPR001806">
    <property type="entry name" value="Small_GTPase"/>
</dbReference>
<dbReference type="RefSeq" id="WP_019234084.1">
    <property type="nucleotide sequence ID" value="NZ_CAAAHR010000002.1"/>
</dbReference>
<dbReference type="GO" id="GO:0003924">
    <property type="term" value="F:GTPase activity"/>
    <property type="evidence" value="ECO:0007669"/>
    <property type="project" value="InterPro"/>
</dbReference>
<dbReference type="AlphaFoldDB" id="A0AAX0WQD5"/>
<accession>A0AAX0WQD5</accession>
<dbReference type="SUPFAM" id="SSF52540">
    <property type="entry name" value="P-loop containing nucleoside triphosphate hydrolases"/>
    <property type="match status" value="1"/>
</dbReference>
<dbReference type="Pfam" id="PF00071">
    <property type="entry name" value="Ras"/>
    <property type="match status" value="1"/>
</dbReference>
<dbReference type="Gene3D" id="3.40.50.300">
    <property type="entry name" value="P-loop containing nucleotide triphosphate hydrolases"/>
    <property type="match status" value="1"/>
</dbReference>
<gene>
    <name evidence="2" type="ORF">A6J39_003390</name>
</gene>
<dbReference type="FunFam" id="3.40.50.300:FF:001447">
    <property type="entry name" value="Ras-related protein Rab-1B"/>
    <property type="match status" value="1"/>
</dbReference>
<name>A0AAX0WQD5_9GAMM</name>
<evidence type="ECO:0000313" key="2">
    <source>
        <dbReference type="EMBL" id="PNL60330.1"/>
    </source>
</evidence>
<dbReference type="EMBL" id="NBTX02000004">
    <property type="protein sequence ID" value="PNL60330.1"/>
    <property type="molecule type" value="Genomic_DNA"/>
</dbReference>
<dbReference type="SMART" id="SM00173">
    <property type="entry name" value="RAS"/>
    <property type="match status" value="1"/>
</dbReference>
<reference evidence="2" key="1">
    <citation type="submission" date="2017-12" db="EMBL/GenBank/DDBJ databases">
        <title>FDA dAtabase for Regulatory Grade micrObial Sequences (FDA-ARGOS): Supporting development and validation of Infectious Disease Dx tests.</title>
        <authorList>
            <person name="Kerrigan L."/>
            <person name="Tallon L.J."/>
            <person name="Sadzewicz L."/>
            <person name="Sengamalay N."/>
            <person name="Ott S."/>
            <person name="Godinez A."/>
            <person name="Nagaraj S."/>
            <person name="Vavikolanu K."/>
            <person name="Aluvathingal J."/>
            <person name="Nadendla S."/>
            <person name="Sichtig H."/>
        </authorList>
    </citation>
    <scope>NUCLEOTIDE SEQUENCE [LARGE SCALE GENOMIC DNA]</scope>
    <source>
        <strain evidence="2">FDAARGOS_200</strain>
    </source>
</reference>
<dbReference type="GeneID" id="98064707"/>
<keyword evidence="3" id="KW-1185">Reference proteome</keyword>
<organism evidence="2 3">
    <name type="scientific">Legionella anisa</name>
    <dbReference type="NCBI Taxonomy" id="28082"/>
    <lineage>
        <taxon>Bacteria</taxon>
        <taxon>Pseudomonadati</taxon>
        <taxon>Pseudomonadota</taxon>
        <taxon>Gammaproteobacteria</taxon>
        <taxon>Legionellales</taxon>
        <taxon>Legionellaceae</taxon>
        <taxon>Legionella</taxon>
    </lineage>
</organism>
<dbReference type="PROSITE" id="PS51419">
    <property type="entry name" value="RAB"/>
    <property type="match status" value="1"/>
</dbReference>
<dbReference type="SMART" id="SM00174">
    <property type="entry name" value="RHO"/>
    <property type="match status" value="1"/>
</dbReference>
<sequence>MQQRQENKYDTQFKILLLGNSRVGKSTLLHKFVGEPCDDFYNASSGVDVKEKIVPFFNSRIKLRIYDVGGNPGFEFLLKEYLRIAEGAFVCFDITYPFSFENVENQIKKIRAIKTNIPIFLIGCKGDLTHTRSISTEQINKLAERLGLPYFETSSHKEINVKEPFMQIMQQMYFLAALNKVKPVLEQHLNDYLKLPSSNNYPGIFISRSTKEEILKDEYKSHFDKLIQASSVEELKDFFRETSHIIERADLLFASENPLLSIVAASPLSKTLKNILSDLHKATKYFVDLSELAHLKLQL</sequence>
<protein>
    <submittedName>
        <fullName evidence="2">GTP-binding protein</fullName>
    </submittedName>
</protein>
<comment type="caution">
    <text evidence="2">The sequence shown here is derived from an EMBL/GenBank/DDBJ whole genome shotgun (WGS) entry which is preliminary data.</text>
</comment>
<dbReference type="SMART" id="SM00175">
    <property type="entry name" value="RAB"/>
    <property type="match status" value="1"/>
</dbReference>
<dbReference type="Proteomes" id="UP000192511">
    <property type="component" value="Unassembled WGS sequence"/>
</dbReference>
<dbReference type="InterPro" id="IPR005225">
    <property type="entry name" value="Small_GTP-bd"/>
</dbReference>
<dbReference type="SMART" id="SM00176">
    <property type="entry name" value="RAN"/>
    <property type="match status" value="1"/>
</dbReference>
<keyword evidence="1" id="KW-0547">Nucleotide-binding</keyword>
<dbReference type="PROSITE" id="PS51421">
    <property type="entry name" value="RAS"/>
    <property type="match status" value="1"/>
</dbReference>
<evidence type="ECO:0000313" key="3">
    <source>
        <dbReference type="Proteomes" id="UP000192511"/>
    </source>
</evidence>
<dbReference type="CDD" id="cd00154">
    <property type="entry name" value="Rab"/>
    <property type="match status" value="1"/>
</dbReference>
<dbReference type="InterPro" id="IPR027417">
    <property type="entry name" value="P-loop_NTPase"/>
</dbReference>
<dbReference type="PANTHER" id="PTHR47978">
    <property type="match status" value="1"/>
</dbReference>